<sequence>MELSFHGLNFPLGPTLRRFWLGWMALAVRLWRVDGWARLDLHDALLALLGGVGCGVYWNAPCAGCARGGAGGIAVPGDLIGRGACGRAPCWVSEEIICAC</sequence>
<dbReference type="Proteomes" id="UP000188532">
    <property type="component" value="Unassembled WGS sequence"/>
</dbReference>
<name>A0A1V3XLY2_MYCKA</name>
<dbReference type="AlphaFoldDB" id="A0A1V3XLY2"/>
<accession>A0A1V3XLY2</accession>
<organism evidence="1 2">
    <name type="scientific">Mycobacterium kansasii</name>
    <dbReference type="NCBI Taxonomy" id="1768"/>
    <lineage>
        <taxon>Bacteria</taxon>
        <taxon>Bacillati</taxon>
        <taxon>Actinomycetota</taxon>
        <taxon>Actinomycetes</taxon>
        <taxon>Mycobacteriales</taxon>
        <taxon>Mycobacteriaceae</taxon>
        <taxon>Mycobacterium</taxon>
    </lineage>
</organism>
<dbReference type="EMBL" id="MVBN01000002">
    <property type="protein sequence ID" value="OOK80132.1"/>
    <property type="molecule type" value="Genomic_DNA"/>
</dbReference>
<evidence type="ECO:0000313" key="1">
    <source>
        <dbReference type="EMBL" id="OOK80132.1"/>
    </source>
</evidence>
<gene>
    <name evidence="1" type="ORF">BZL29_2448</name>
</gene>
<reference evidence="1 2" key="1">
    <citation type="submission" date="2017-02" db="EMBL/GenBank/DDBJ databases">
        <title>Complete genome sequences of Mycobacterium kansasii strains isolated from rhesus macaques.</title>
        <authorList>
            <person name="Panda A."/>
            <person name="Nagaraj S."/>
            <person name="Zhao X."/>
            <person name="Tettelin H."/>
            <person name="Detolla L.J."/>
        </authorList>
    </citation>
    <scope>NUCLEOTIDE SEQUENCE [LARGE SCALE GENOMIC DNA]</scope>
    <source>
        <strain evidence="1 2">11-3469</strain>
    </source>
</reference>
<comment type="caution">
    <text evidence="1">The sequence shown here is derived from an EMBL/GenBank/DDBJ whole genome shotgun (WGS) entry which is preliminary data.</text>
</comment>
<protein>
    <submittedName>
        <fullName evidence="1">Uncharacterized protein</fullName>
    </submittedName>
</protein>
<evidence type="ECO:0000313" key="2">
    <source>
        <dbReference type="Proteomes" id="UP000188532"/>
    </source>
</evidence>
<proteinExistence type="predicted"/>